<accession>A0A5R8KGQ7</accession>
<name>A0A5R8KGQ7_9BACT</name>
<dbReference type="EMBL" id="VAUV01000005">
    <property type="protein sequence ID" value="TLD71480.1"/>
    <property type="molecule type" value="Genomic_DNA"/>
</dbReference>
<organism evidence="1 2">
    <name type="scientific">Phragmitibacter flavus</name>
    <dbReference type="NCBI Taxonomy" id="2576071"/>
    <lineage>
        <taxon>Bacteria</taxon>
        <taxon>Pseudomonadati</taxon>
        <taxon>Verrucomicrobiota</taxon>
        <taxon>Verrucomicrobiia</taxon>
        <taxon>Verrucomicrobiales</taxon>
        <taxon>Verrucomicrobiaceae</taxon>
        <taxon>Phragmitibacter</taxon>
    </lineage>
</organism>
<proteinExistence type="predicted"/>
<dbReference type="OrthoDB" id="7855496at2"/>
<dbReference type="Proteomes" id="UP000306196">
    <property type="component" value="Unassembled WGS sequence"/>
</dbReference>
<evidence type="ECO:0000313" key="1">
    <source>
        <dbReference type="EMBL" id="TLD71480.1"/>
    </source>
</evidence>
<comment type="caution">
    <text evidence="1">The sequence shown here is derived from an EMBL/GenBank/DDBJ whole genome shotgun (WGS) entry which is preliminary data.</text>
</comment>
<gene>
    <name evidence="1" type="ORF">FEM03_08115</name>
</gene>
<reference evidence="1 2" key="1">
    <citation type="submission" date="2019-05" db="EMBL/GenBank/DDBJ databases">
        <title>Verrucobacter flavum gen. nov., sp. nov. a new member of the family Verrucomicrobiaceae.</title>
        <authorList>
            <person name="Szuroczki S."/>
            <person name="Abbaszade G."/>
            <person name="Szabo A."/>
            <person name="Felfoldi T."/>
            <person name="Schumann P."/>
            <person name="Boka K."/>
            <person name="Keki Z."/>
            <person name="Toumi M."/>
            <person name="Toth E."/>
        </authorList>
    </citation>
    <scope>NUCLEOTIDE SEQUENCE [LARGE SCALE GENOMIC DNA]</scope>
    <source>
        <strain evidence="1 2">MG-N-17</strain>
    </source>
</reference>
<evidence type="ECO:0000313" key="2">
    <source>
        <dbReference type="Proteomes" id="UP000306196"/>
    </source>
</evidence>
<sequence length="99" mass="10838">MTKIEQHEITWNSGHVTIRIGITFDTSYGIVEHLVVQSLEPENAPLPITGTGYRSHFVPPGTVEAYGGPLAATKTLLDEAAALPEWQEYLSSVRQGSLF</sequence>
<dbReference type="RefSeq" id="WP_138085693.1">
    <property type="nucleotide sequence ID" value="NZ_VAUV01000005.1"/>
</dbReference>
<keyword evidence="2" id="KW-1185">Reference proteome</keyword>
<dbReference type="AlphaFoldDB" id="A0A5R8KGQ7"/>
<protein>
    <submittedName>
        <fullName evidence="1">Uncharacterized protein</fullName>
    </submittedName>
</protein>